<name>A0A7L4KH23_9AVES</name>
<feature type="non-terminal residue" evidence="2">
    <location>
        <position position="72"/>
    </location>
</feature>
<keyword evidence="2" id="KW-0378">Hydrolase</keyword>
<organism evidence="2 3">
    <name type="scientific">Ceuthmochares aereus</name>
    <dbReference type="NCBI Taxonomy" id="1961834"/>
    <lineage>
        <taxon>Eukaryota</taxon>
        <taxon>Metazoa</taxon>
        <taxon>Chordata</taxon>
        <taxon>Craniata</taxon>
        <taxon>Vertebrata</taxon>
        <taxon>Euteleostomi</taxon>
        <taxon>Archelosauria</taxon>
        <taxon>Archosauria</taxon>
        <taxon>Dinosauria</taxon>
        <taxon>Saurischia</taxon>
        <taxon>Theropoda</taxon>
        <taxon>Coelurosauria</taxon>
        <taxon>Aves</taxon>
        <taxon>Neognathae</taxon>
        <taxon>Neoaves</taxon>
        <taxon>Otidimorphae</taxon>
        <taxon>Cuculiformes</taxon>
        <taxon>Cuculidae</taxon>
        <taxon>Ceuthmochares</taxon>
    </lineage>
</organism>
<protein>
    <submittedName>
        <fullName evidence="2">MINY1 hydrolase</fullName>
    </submittedName>
</protein>
<feature type="region of interest" description="Disordered" evidence="1">
    <location>
        <begin position="26"/>
        <end position="72"/>
    </location>
</feature>
<evidence type="ECO:0000313" key="2">
    <source>
        <dbReference type="EMBL" id="NXY52208.1"/>
    </source>
</evidence>
<evidence type="ECO:0000256" key="1">
    <source>
        <dbReference type="SAM" id="MobiDB-lite"/>
    </source>
</evidence>
<dbReference type="Proteomes" id="UP000519239">
    <property type="component" value="Unassembled WGS sequence"/>
</dbReference>
<dbReference type="GO" id="GO:0016787">
    <property type="term" value="F:hydrolase activity"/>
    <property type="evidence" value="ECO:0007669"/>
    <property type="project" value="UniProtKB-KW"/>
</dbReference>
<feature type="non-terminal residue" evidence="2">
    <location>
        <position position="1"/>
    </location>
</feature>
<feature type="compositionally biased region" description="Basic and acidic residues" evidence="1">
    <location>
        <begin position="56"/>
        <end position="72"/>
    </location>
</feature>
<accession>A0A7L4KH23</accession>
<proteinExistence type="predicted"/>
<dbReference type="EMBL" id="VWPQ01022609">
    <property type="protein sequence ID" value="NXY52208.1"/>
    <property type="molecule type" value="Genomic_DNA"/>
</dbReference>
<keyword evidence="3" id="KW-1185">Reference proteome</keyword>
<gene>
    <name evidence="2" type="primary">Mindy1</name>
    <name evidence="2" type="ORF">CEUAER_R13443</name>
</gene>
<evidence type="ECO:0000313" key="3">
    <source>
        <dbReference type="Proteomes" id="UP000519239"/>
    </source>
</evidence>
<dbReference type="AlphaFoldDB" id="A0A7L4KH23"/>
<reference evidence="2 3" key="1">
    <citation type="submission" date="2019-09" db="EMBL/GenBank/DDBJ databases">
        <title>Bird 10,000 Genomes (B10K) Project - Family phase.</title>
        <authorList>
            <person name="Zhang G."/>
        </authorList>
    </citation>
    <scope>NUCLEOTIDE SEQUENCE [LARGE SCALE GENOMIC DNA]</scope>
    <source>
        <strain evidence="2">B10K-CU-031-02</strain>
        <tissue evidence="2">Muscle</tissue>
    </source>
</reference>
<comment type="caution">
    <text evidence="2">The sequence shown here is derived from an EMBL/GenBank/DDBJ whole genome shotgun (WGS) entry which is preliminary data.</text>
</comment>
<sequence>MIALSLQQQQGQDPSALSDLELARQLQQEEYQHHHHLQQQPQAPAQGRTQAGSRPAGERRARQRPDLDCTLL</sequence>